<dbReference type="EMBL" id="FNRF01000002">
    <property type="protein sequence ID" value="SEA30745.1"/>
    <property type="molecule type" value="Genomic_DNA"/>
</dbReference>
<evidence type="ECO:0000313" key="3">
    <source>
        <dbReference type="Proteomes" id="UP000182257"/>
    </source>
</evidence>
<dbReference type="PROSITE" id="PS51257">
    <property type="entry name" value="PROKAR_LIPOPROTEIN"/>
    <property type="match status" value="1"/>
</dbReference>
<dbReference type="Pfam" id="PF06180">
    <property type="entry name" value="CbiK"/>
    <property type="match status" value="1"/>
</dbReference>
<reference evidence="2 3" key="1">
    <citation type="submission" date="2016-10" db="EMBL/GenBank/DDBJ databases">
        <authorList>
            <person name="de Groot N.N."/>
        </authorList>
    </citation>
    <scope>NUCLEOTIDE SEQUENCE [LARGE SCALE GENOMIC DNA]</scope>
    <source>
        <strain evidence="2 3">D31d</strain>
    </source>
</reference>
<gene>
    <name evidence="2" type="ORF">SAMN05216462_1050</name>
</gene>
<name>A0A1H4A432_XYLRU</name>
<dbReference type="RefSeq" id="WP_074760553.1">
    <property type="nucleotide sequence ID" value="NZ_FNRF01000002.1"/>
</dbReference>
<accession>A0A1H4A432</accession>
<sequence length="386" mass="43042">MKQIKFLMLAMLTVVGSALFTACDSDDDNKSTQSNYDRYQQAVNQTVNNQKKNDKVILLVAFGSTWEQAYDTFDKVVEDYKASFSGWDVYLSFSSAICINQARAGENVEPKDYYDPEHWLTAIGLAGYKQVVVQSLQVIPGEEYRRVRDSYVKDFMNNRNGDFTDAYMKSLDRQVVVGTPLMAEESDARTLAATLNNEADVKAAVAQGIVAFMGHGNPEGYDYYGGNVRYLQLENYLRDINTNYYVGTVDMEDTYVDNVLEHVAGGDFDIAVGDVTVSMSYAANGAKKAQLYPLMSIAGDHAHNDMADPDDDESWFSMFNAAGIETAAYETNYTEACWKKYKSGEEYIPGLAERSAVRKLWMNHTREAIAKLGTDEALSTPTTAAE</sequence>
<dbReference type="OrthoDB" id="9770331at2"/>
<keyword evidence="1" id="KW-0732">Signal</keyword>
<protein>
    <submittedName>
        <fullName evidence="2">Sirohydrochlorin cobaltochelatase</fullName>
    </submittedName>
</protein>
<feature type="signal peptide" evidence="1">
    <location>
        <begin position="1"/>
        <end position="22"/>
    </location>
</feature>
<evidence type="ECO:0000256" key="1">
    <source>
        <dbReference type="SAM" id="SignalP"/>
    </source>
</evidence>
<proteinExistence type="predicted"/>
<organism evidence="2 3">
    <name type="scientific">Xylanibacter ruminicola</name>
    <name type="common">Prevotella ruminicola</name>
    <dbReference type="NCBI Taxonomy" id="839"/>
    <lineage>
        <taxon>Bacteria</taxon>
        <taxon>Pseudomonadati</taxon>
        <taxon>Bacteroidota</taxon>
        <taxon>Bacteroidia</taxon>
        <taxon>Bacteroidales</taxon>
        <taxon>Prevotellaceae</taxon>
        <taxon>Xylanibacter</taxon>
    </lineage>
</organism>
<dbReference type="GO" id="GO:0019251">
    <property type="term" value="P:anaerobic cobalamin biosynthetic process"/>
    <property type="evidence" value="ECO:0007669"/>
    <property type="project" value="InterPro"/>
</dbReference>
<dbReference type="Proteomes" id="UP000182257">
    <property type="component" value="Unassembled WGS sequence"/>
</dbReference>
<dbReference type="Gene3D" id="3.40.50.1400">
    <property type="match status" value="2"/>
</dbReference>
<dbReference type="InterPro" id="IPR010388">
    <property type="entry name" value="Anaerobic_Co-chelatase"/>
</dbReference>
<dbReference type="AlphaFoldDB" id="A0A1H4A432"/>
<dbReference type="GO" id="GO:0016852">
    <property type="term" value="F:sirohydrochlorin cobaltochelatase activity"/>
    <property type="evidence" value="ECO:0007669"/>
    <property type="project" value="InterPro"/>
</dbReference>
<evidence type="ECO:0000313" key="2">
    <source>
        <dbReference type="EMBL" id="SEA30745.1"/>
    </source>
</evidence>
<feature type="chain" id="PRO_5010318197" evidence="1">
    <location>
        <begin position="23"/>
        <end position="386"/>
    </location>
</feature>
<dbReference type="SUPFAM" id="SSF53800">
    <property type="entry name" value="Chelatase"/>
    <property type="match status" value="1"/>
</dbReference>